<dbReference type="PANTHER" id="PTHR43479">
    <property type="entry name" value="ACREF/ENVCD OPERON REPRESSOR-RELATED"/>
    <property type="match status" value="1"/>
</dbReference>
<dbReference type="PROSITE" id="PS50977">
    <property type="entry name" value="HTH_TETR_2"/>
    <property type="match status" value="1"/>
</dbReference>
<dbReference type="EMBL" id="JBHTHQ010000012">
    <property type="protein sequence ID" value="MFD0704484.1"/>
    <property type="molecule type" value="Genomic_DNA"/>
</dbReference>
<dbReference type="InterPro" id="IPR009057">
    <property type="entry name" value="Homeodomain-like_sf"/>
</dbReference>
<dbReference type="Proteomes" id="UP001597036">
    <property type="component" value="Unassembled WGS sequence"/>
</dbReference>
<organism evidence="4 5">
    <name type="scientific">Alloscardovia venturai</name>
    <dbReference type="NCBI Taxonomy" id="1769421"/>
    <lineage>
        <taxon>Bacteria</taxon>
        <taxon>Bacillati</taxon>
        <taxon>Actinomycetota</taxon>
        <taxon>Actinomycetes</taxon>
        <taxon>Bifidobacteriales</taxon>
        <taxon>Bifidobacteriaceae</taxon>
        <taxon>Alloscardovia</taxon>
    </lineage>
</organism>
<evidence type="ECO:0000256" key="2">
    <source>
        <dbReference type="PROSITE-ProRule" id="PRU00335"/>
    </source>
</evidence>
<comment type="caution">
    <text evidence="4">The sequence shown here is derived from an EMBL/GenBank/DDBJ whole genome shotgun (WGS) entry which is preliminary data.</text>
</comment>
<dbReference type="InterPro" id="IPR001647">
    <property type="entry name" value="HTH_TetR"/>
</dbReference>
<accession>A0ABW2Y2K1</accession>
<dbReference type="Pfam" id="PF14278">
    <property type="entry name" value="TetR_C_8"/>
    <property type="match status" value="1"/>
</dbReference>
<keyword evidence="5" id="KW-1185">Reference proteome</keyword>
<dbReference type="InterPro" id="IPR050624">
    <property type="entry name" value="HTH-type_Tx_Regulator"/>
</dbReference>
<name>A0ABW2Y2K1_9BIFI</name>
<dbReference type="InterPro" id="IPR039532">
    <property type="entry name" value="TetR_C_Firmicutes"/>
</dbReference>
<dbReference type="PANTHER" id="PTHR43479:SF11">
    <property type="entry name" value="ACREF_ENVCD OPERON REPRESSOR-RELATED"/>
    <property type="match status" value="1"/>
</dbReference>
<feature type="domain" description="HTH tetR-type" evidence="3">
    <location>
        <begin position="7"/>
        <end position="67"/>
    </location>
</feature>
<sequence>MMSARTLETQRSFTHALIELMCVYPYNEITVKEIVARAKRTRQTFYRHFTSKQDVLDRQLDSMYNECYSLINKLPTQTLDSALTTYFTYWYQYRDTIKRLLEVNRSTTLMRELTLKYAAKLYPLIKQYMKRSYDEPVDEFYFQQFIFGGLVQMKMQWFSRGCDVPPEQMARKLLSFWRESL</sequence>
<feature type="DNA-binding region" description="H-T-H motif" evidence="2">
    <location>
        <begin position="30"/>
        <end position="49"/>
    </location>
</feature>
<protein>
    <submittedName>
        <fullName evidence="4">TetR/AcrR family transcriptional regulator</fullName>
    </submittedName>
</protein>
<evidence type="ECO:0000256" key="1">
    <source>
        <dbReference type="ARBA" id="ARBA00023125"/>
    </source>
</evidence>
<evidence type="ECO:0000313" key="5">
    <source>
        <dbReference type="Proteomes" id="UP001597036"/>
    </source>
</evidence>
<dbReference type="Pfam" id="PF00440">
    <property type="entry name" value="TetR_N"/>
    <property type="match status" value="1"/>
</dbReference>
<evidence type="ECO:0000313" key="4">
    <source>
        <dbReference type="EMBL" id="MFD0704484.1"/>
    </source>
</evidence>
<keyword evidence="1 2" id="KW-0238">DNA-binding</keyword>
<gene>
    <name evidence="4" type="ORF">ACFQY8_01800</name>
</gene>
<dbReference type="Gene3D" id="1.10.357.10">
    <property type="entry name" value="Tetracycline Repressor, domain 2"/>
    <property type="match status" value="1"/>
</dbReference>
<reference evidence="5" key="1">
    <citation type="journal article" date="2019" name="Int. J. Syst. Evol. Microbiol.">
        <title>The Global Catalogue of Microorganisms (GCM) 10K type strain sequencing project: providing services to taxonomists for standard genome sequencing and annotation.</title>
        <authorList>
            <consortium name="The Broad Institute Genomics Platform"/>
            <consortium name="The Broad Institute Genome Sequencing Center for Infectious Disease"/>
            <person name="Wu L."/>
            <person name="Ma J."/>
        </authorList>
    </citation>
    <scope>NUCLEOTIDE SEQUENCE [LARGE SCALE GENOMIC DNA]</scope>
    <source>
        <strain evidence="5">CCM 8604</strain>
    </source>
</reference>
<proteinExistence type="predicted"/>
<dbReference type="SUPFAM" id="SSF46689">
    <property type="entry name" value="Homeodomain-like"/>
    <property type="match status" value="1"/>
</dbReference>
<evidence type="ECO:0000259" key="3">
    <source>
        <dbReference type="PROSITE" id="PS50977"/>
    </source>
</evidence>